<sequence length="49" mass="5327">QPATGRKARETGDGEDKVECPVVSLAAITFIAHSSPTKWTIVDFIVDLR</sequence>
<reference evidence="1" key="1">
    <citation type="submission" date="2021-06" db="EMBL/GenBank/DDBJ databases">
        <authorList>
            <person name="Kallberg Y."/>
            <person name="Tangrot J."/>
            <person name="Rosling A."/>
        </authorList>
    </citation>
    <scope>NUCLEOTIDE SEQUENCE</scope>
    <source>
        <strain evidence="1">BR232B</strain>
    </source>
</reference>
<proteinExistence type="predicted"/>
<keyword evidence="2" id="KW-1185">Reference proteome</keyword>
<evidence type="ECO:0000313" key="1">
    <source>
        <dbReference type="EMBL" id="CAG8670988.1"/>
    </source>
</evidence>
<feature type="non-terminal residue" evidence="1">
    <location>
        <position position="1"/>
    </location>
</feature>
<accession>A0A9N9EAN9</accession>
<dbReference type="EMBL" id="CAJVPI010004936">
    <property type="protein sequence ID" value="CAG8670988.1"/>
    <property type="molecule type" value="Genomic_DNA"/>
</dbReference>
<comment type="caution">
    <text evidence="1">The sequence shown here is derived from an EMBL/GenBank/DDBJ whole genome shotgun (WGS) entry which is preliminary data.</text>
</comment>
<name>A0A9N9EAN9_9GLOM</name>
<feature type="non-terminal residue" evidence="1">
    <location>
        <position position="49"/>
    </location>
</feature>
<dbReference type="AlphaFoldDB" id="A0A9N9EAN9"/>
<protein>
    <submittedName>
        <fullName evidence="1">3728_t:CDS:1</fullName>
    </submittedName>
</protein>
<gene>
    <name evidence="1" type="ORF">PBRASI_LOCUS11303</name>
</gene>
<dbReference type="Proteomes" id="UP000789739">
    <property type="component" value="Unassembled WGS sequence"/>
</dbReference>
<evidence type="ECO:0000313" key="2">
    <source>
        <dbReference type="Proteomes" id="UP000789739"/>
    </source>
</evidence>
<organism evidence="1 2">
    <name type="scientific">Paraglomus brasilianum</name>
    <dbReference type="NCBI Taxonomy" id="144538"/>
    <lineage>
        <taxon>Eukaryota</taxon>
        <taxon>Fungi</taxon>
        <taxon>Fungi incertae sedis</taxon>
        <taxon>Mucoromycota</taxon>
        <taxon>Glomeromycotina</taxon>
        <taxon>Glomeromycetes</taxon>
        <taxon>Paraglomerales</taxon>
        <taxon>Paraglomeraceae</taxon>
        <taxon>Paraglomus</taxon>
    </lineage>
</organism>